<gene>
    <name evidence="2" type="ORF">D4764_05G0006520</name>
</gene>
<reference evidence="2 3" key="1">
    <citation type="submission" date="2019-04" db="EMBL/GenBank/DDBJ databases">
        <title>Chromosome genome assembly for Takifugu flavidus.</title>
        <authorList>
            <person name="Xiao S."/>
        </authorList>
    </citation>
    <scope>NUCLEOTIDE SEQUENCE [LARGE SCALE GENOMIC DNA]</scope>
    <source>
        <strain evidence="2">HTHZ2018</strain>
        <tissue evidence="2">Muscle</tissue>
    </source>
</reference>
<evidence type="ECO:0000313" key="2">
    <source>
        <dbReference type="EMBL" id="TWW60562.1"/>
    </source>
</evidence>
<evidence type="ECO:0000256" key="1">
    <source>
        <dbReference type="SAM" id="MobiDB-lite"/>
    </source>
</evidence>
<dbReference type="AlphaFoldDB" id="A0A5C6MZH2"/>
<evidence type="ECO:0000313" key="3">
    <source>
        <dbReference type="Proteomes" id="UP000324091"/>
    </source>
</evidence>
<sequence>MSYSLFQGSCSLTIEEYRLLSNSVSAAITAANTSLSVTEINGPRSSSHLAQPEYLPGSQTLIKSSAPKTPLLHPFPPRKDGREV</sequence>
<keyword evidence="3" id="KW-1185">Reference proteome</keyword>
<dbReference type="EMBL" id="RHFK02000018">
    <property type="protein sequence ID" value="TWW60562.1"/>
    <property type="molecule type" value="Genomic_DNA"/>
</dbReference>
<feature type="region of interest" description="Disordered" evidence="1">
    <location>
        <begin position="60"/>
        <end position="84"/>
    </location>
</feature>
<accession>A0A5C6MZH2</accession>
<protein>
    <submittedName>
        <fullName evidence="2">Uncharacterized protein</fullName>
    </submittedName>
</protein>
<name>A0A5C6MZH2_9TELE</name>
<dbReference type="Proteomes" id="UP000324091">
    <property type="component" value="Chromosome 5"/>
</dbReference>
<comment type="caution">
    <text evidence="2">The sequence shown here is derived from an EMBL/GenBank/DDBJ whole genome shotgun (WGS) entry which is preliminary data.</text>
</comment>
<organism evidence="2 3">
    <name type="scientific">Takifugu flavidus</name>
    <name type="common">sansaifugu</name>
    <dbReference type="NCBI Taxonomy" id="433684"/>
    <lineage>
        <taxon>Eukaryota</taxon>
        <taxon>Metazoa</taxon>
        <taxon>Chordata</taxon>
        <taxon>Craniata</taxon>
        <taxon>Vertebrata</taxon>
        <taxon>Euteleostomi</taxon>
        <taxon>Actinopterygii</taxon>
        <taxon>Neopterygii</taxon>
        <taxon>Teleostei</taxon>
        <taxon>Neoteleostei</taxon>
        <taxon>Acanthomorphata</taxon>
        <taxon>Eupercaria</taxon>
        <taxon>Tetraodontiformes</taxon>
        <taxon>Tetradontoidea</taxon>
        <taxon>Tetraodontidae</taxon>
        <taxon>Takifugu</taxon>
    </lineage>
</organism>
<proteinExistence type="predicted"/>